<keyword evidence="4" id="KW-0804">Transcription</keyword>
<dbReference type="PIRSF" id="PIRSF000778">
    <property type="entry name" value="RpoK/RPB6"/>
    <property type="match status" value="1"/>
</dbReference>
<protein>
    <recommendedName>
        <fullName evidence="2">DNA-directed RNA polymerases I, II, and III subunit RPABC2</fullName>
    </recommendedName>
    <alternativeName>
        <fullName evidence="7">RPB6 homolog</fullName>
    </alternativeName>
</protein>
<dbReference type="Pfam" id="PF01192">
    <property type="entry name" value="RNA_pol_Rpb6"/>
    <property type="match status" value="1"/>
</dbReference>
<dbReference type="PANTHER" id="PTHR47227">
    <property type="entry name" value="DNA-DIRECTED RNA POLYMERASE SUBUNIT K"/>
    <property type="match status" value="1"/>
</dbReference>
<dbReference type="AlphaFoldDB" id="A0A8X6Q1E1"/>
<dbReference type="NCBIfam" id="NF002208">
    <property type="entry name" value="PRK01099.1-3"/>
    <property type="match status" value="1"/>
</dbReference>
<dbReference type="GO" id="GO:0003899">
    <property type="term" value="F:DNA-directed RNA polymerase activity"/>
    <property type="evidence" value="ECO:0007669"/>
    <property type="project" value="InterPro"/>
</dbReference>
<comment type="caution">
    <text evidence="9">The sequence shown here is derived from an EMBL/GenBank/DDBJ whole genome shotgun (WGS) entry which is preliminary data.</text>
</comment>
<dbReference type="PROSITE" id="PS01111">
    <property type="entry name" value="RNA_POL_K_14KD"/>
    <property type="match status" value="1"/>
</dbReference>
<keyword evidence="10" id="KW-1185">Reference proteome</keyword>
<evidence type="ECO:0000256" key="1">
    <source>
        <dbReference type="ARBA" id="ARBA00004123"/>
    </source>
</evidence>
<dbReference type="InterPro" id="IPR020708">
    <property type="entry name" value="DNA-dir_RNA_polK_14-18kDa_CS"/>
</dbReference>
<dbReference type="SMART" id="SM01409">
    <property type="entry name" value="RNA_pol_Rpb6"/>
    <property type="match status" value="1"/>
</dbReference>
<feature type="region of interest" description="Disordered" evidence="8">
    <location>
        <begin position="1"/>
        <end position="22"/>
    </location>
</feature>
<dbReference type="InterPro" id="IPR006110">
    <property type="entry name" value="Pol_omega/Rpo6/RPB6"/>
</dbReference>
<dbReference type="Gene3D" id="3.90.940.10">
    <property type="match status" value="1"/>
</dbReference>
<dbReference type="EMBL" id="BMAW01027093">
    <property type="protein sequence ID" value="GFU00397.1"/>
    <property type="molecule type" value="Genomic_DNA"/>
</dbReference>
<comment type="subcellular location">
    <subcellularLocation>
        <location evidence="1">Nucleus</location>
    </subcellularLocation>
</comment>
<comment type="similarity">
    <text evidence="6">Belongs to the archaeal Rpo6/eukaryotic RPB6 RNA polymerase subunit family.</text>
</comment>
<dbReference type="GO" id="GO:0006366">
    <property type="term" value="P:transcription by RNA polymerase II"/>
    <property type="evidence" value="ECO:0007669"/>
    <property type="project" value="TreeGrafter"/>
</dbReference>
<evidence type="ECO:0000256" key="7">
    <source>
        <dbReference type="ARBA" id="ARBA00030456"/>
    </source>
</evidence>
<keyword evidence="3 9" id="KW-0240">DNA-directed RNA polymerase</keyword>
<dbReference type="GO" id="GO:0006360">
    <property type="term" value="P:transcription by RNA polymerase I"/>
    <property type="evidence" value="ECO:0007669"/>
    <property type="project" value="TreeGrafter"/>
</dbReference>
<dbReference type="Proteomes" id="UP000887013">
    <property type="component" value="Unassembled WGS sequence"/>
</dbReference>
<organism evidence="9 10">
    <name type="scientific">Nephila pilipes</name>
    <name type="common">Giant wood spider</name>
    <name type="synonym">Nephila maculata</name>
    <dbReference type="NCBI Taxonomy" id="299642"/>
    <lineage>
        <taxon>Eukaryota</taxon>
        <taxon>Metazoa</taxon>
        <taxon>Ecdysozoa</taxon>
        <taxon>Arthropoda</taxon>
        <taxon>Chelicerata</taxon>
        <taxon>Arachnida</taxon>
        <taxon>Araneae</taxon>
        <taxon>Araneomorphae</taxon>
        <taxon>Entelegynae</taxon>
        <taxon>Araneoidea</taxon>
        <taxon>Nephilidae</taxon>
        <taxon>Nephila</taxon>
    </lineage>
</organism>
<dbReference type="InterPro" id="IPR028363">
    <property type="entry name" value="RPB6"/>
</dbReference>
<evidence type="ECO:0000256" key="2">
    <source>
        <dbReference type="ARBA" id="ARBA00020808"/>
    </source>
</evidence>
<dbReference type="PIRSF" id="PIRSF500154">
    <property type="entry name" value="RPB6"/>
    <property type="match status" value="1"/>
</dbReference>
<evidence type="ECO:0000313" key="10">
    <source>
        <dbReference type="Proteomes" id="UP000887013"/>
    </source>
</evidence>
<evidence type="ECO:0000256" key="8">
    <source>
        <dbReference type="SAM" id="MobiDB-lite"/>
    </source>
</evidence>
<evidence type="ECO:0000256" key="6">
    <source>
        <dbReference type="ARBA" id="ARBA00025773"/>
    </source>
</evidence>
<dbReference type="GO" id="GO:0005666">
    <property type="term" value="C:RNA polymerase III complex"/>
    <property type="evidence" value="ECO:0007669"/>
    <property type="project" value="TreeGrafter"/>
</dbReference>
<dbReference type="GO" id="GO:0005736">
    <property type="term" value="C:RNA polymerase I complex"/>
    <property type="evidence" value="ECO:0007669"/>
    <property type="project" value="TreeGrafter"/>
</dbReference>
<evidence type="ECO:0000256" key="3">
    <source>
        <dbReference type="ARBA" id="ARBA00022478"/>
    </source>
</evidence>
<keyword evidence="5" id="KW-0539">Nucleus</keyword>
<accession>A0A8X6Q1E1</accession>
<evidence type="ECO:0000256" key="4">
    <source>
        <dbReference type="ARBA" id="ARBA00023163"/>
    </source>
</evidence>
<dbReference type="OrthoDB" id="259769at2759"/>
<dbReference type="PANTHER" id="PTHR47227:SF5">
    <property type="entry name" value="DNA-DIRECTED RNA POLYMERASES I, II, AND III SUBUNIT RPABC2"/>
    <property type="match status" value="1"/>
</dbReference>
<evidence type="ECO:0000256" key="5">
    <source>
        <dbReference type="ARBA" id="ARBA00023242"/>
    </source>
</evidence>
<dbReference type="FunFam" id="3.90.940.10:FF:000003">
    <property type="entry name" value="DNA-directed RNA polymerases I, II, and III subunit RPABC2"/>
    <property type="match status" value="1"/>
</dbReference>
<dbReference type="GO" id="GO:0003677">
    <property type="term" value="F:DNA binding"/>
    <property type="evidence" value="ECO:0007669"/>
    <property type="project" value="InterPro"/>
</dbReference>
<proteinExistence type="inferred from homology"/>
<reference evidence="9" key="1">
    <citation type="submission" date="2020-08" db="EMBL/GenBank/DDBJ databases">
        <title>Multicomponent nature underlies the extraordinary mechanical properties of spider dragline silk.</title>
        <authorList>
            <person name="Kono N."/>
            <person name="Nakamura H."/>
            <person name="Mori M."/>
            <person name="Yoshida Y."/>
            <person name="Ohtoshi R."/>
            <person name="Malay A.D."/>
            <person name="Moran D.A.P."/>
            <person name="Tomita M."/>
            <person name="Numata K."/>
            <person name="Arakawa K."/>
        </authorList>
    </citation>
    <scope>NUCLEOTIDE SEQUENCE</scope>
</reference>
<evidence type="ECO:0000313" key="9">
    <source>
        <dbReference type="EMBL" id="GFU00397.1"/>
    </source>
</evidence>
<dbReference type="GO" id="GO:0042797">
    <property type="term" value="P:tRNA transcription by RNA polymerase III"/>
    <property type="evidence" value="ECO:0007669"/>
    <property type="project" value="TreeGrafter"/>
</dbReference>
<dbReference type="InterPro" id="IPR006111">
    <property type="entry name" value="Rpo6/Rpb6"/>
</dbReference>
<name>A0A8X6Q1E1_NEPPI</name>
<gene>
    <name evidence="9" type="primary">POLR2F</name>
    <name evidence="9" type="ORF">NPIL_266751</name>
</gene>
<sequence>MTEDFDPEDIVGEEFEDEVDDENLDEIEQNEDENFSVLPASETKPQINQKRTTTPFMTKYEVARVLGTRALQIAMNAPVMVELEGETDALQIAMKELRAQKIPIVIRRYLPDGSYEDWGVDELIIDE</sequence>
<dbReference type="SUPFAM" id="SSF63562">
    <property type="entry name" value="RPB6/omega subunit-like"/>
    <property type="match status" value="1"/>
</dbReference>
<dbReference type="GO" id="GO:0005665">
    <property type="term" value="C:RNA polymerase II, core complex"/>
    <property type="evidence" value="ECO:0007669"/>
    <property type="project" value="InterPro"/>
</dbReference>
<dbReference type="InterPro" id="IPR036161">
    <property type="entry name" value="RPB6/omega-like_sf"/>
</dbReference>